<reference evidence="1 2" key="1">
    <citation type="journal article" date="2019" name="Genome Biol. Evol.">
        <title>Day and night: Metabolic profiles and evolutionary relationships of six axenic non-marine cyanobacteria.</title>
        <authorList>
            <person name="Will S.E."/>
            <person name="Henke P."/>
            <person name="Boedeker C."/>
            <person name="Huang S."/>
            <person name="Brinkmann H."/>
            <person name="Rohde M."/>
            <person name="Jarek M."/>
            <person name="Friedl T."/>
            <person name="Seufert S."/>
            <person name="Schumacher M."/>
            <person name="Overmann J."/>
            <person name="Neumann-Schaal M."/>
            <person name="Petersen J."/>
        </authorList>
    </citation>
    <scope>NUCLEOTIDE SEQUENCE [LARGE SCALE GENOMIC DNA]</scope>
    <source>
        <strain evidence="1 2">PCC 6912</strain>
    </source>
</reference>
<evidence type="ECO:0008006" key="3">
    <source>
        <dbReference type="Google" id="ProtNLM"/>
    </source>
</evidence>
<protein>
    <recommendedName>
        <fullName evidence="3">Polymerase nucleotidyl transferase domain-containing protein</fullName>
    </recommendedName>
</protein>
<comment type="caution">
    <text evidence="1">The sequence shown here is derived from an EMBL/GenBank/DDBJ whole genome shotgun (WGS) entry which is preliminary data.</text>
</comment>
<dbReference type="Proteomes" id="UP000268857">
    <property type="component" value="Unassembled WGS sequence"/>
</dbReference>
<keyword evidence="2" id="KW-1185">Reference proteome</keyword>
<sequence>MTLFFLDFTMRDKILQVLIRELQSQDFVLAFWQGGSAAHGYTDEWSDIDIEVIVEDNYVEETFQIVEAALQTISEISLKYRVPEPTWHGHSQCFYQLAGVSPFLVIDFAVMKRSSRNDFLDVERHGNPVIAFDKANLVVPTHLDTTEHFAKMKERFVSLKTTFNFRQLFVQKEILRGHFAEAVAKYHNYTLNPLIELLGMLYRPYRYDFMLLKYFNRDFPPEVVARVDALYSIRDLNELAKKHQLAEEMFVETLSHLEETFQNQRRY</sequence>
<proteinExistence type="predicted"/>
<evidence type="ECO:0000313" key="2">
    <source>
        <dbReference type="Proteomes" id="UP000268857"/>
    </source>
</evidence>
<dbReference type="EMBL" id="RSCJ01000015">
    <property type="protein sequence ID" value="RUR78329.1"/>
    <property type="molecule type" value="Genomic_DNA"/>
</dbReference>
<dbReference type="SUPFAM" id="SSF81301">
    <property type="entry name" value="Nucleotidyltransferase"/>
    <property type="match status" value="1"/>
</dbReference>
<gene>
    <name evidence="1" type="ORF">PCC6912_36710</name>
</gene>
<dbReference type="RefSeq" id="WP_235083020.1">
    <property type="nucleotide sequence ID" value="NZ_RSCJ01000015.1"/>
</dbReference>
<dbReference type="InterPro" id="IPR043519">
    <property type="entry name" value="NT_sf"/>
</dbReference>
<dbReference type="STRING" id="211165.GCA_000317285_02141"/>
<accession>A0A3S0Y7J1</accession>
<dbReference type="Gene3D" id="3.30.460.10">
    <property type="entry name" value="Beta Polymerase, domain 2"/>
    <property type="match status" value="1"/>
</dbReference>
<dbReference type="AlphaFoldDB" id="A0A3S0Y7J1"/>
<organism evidence="1 2">
    <name type="scientific">Chlorogloeopsis fritschii PCC 6912</name>
    <dbReference type="NCBI Taxonomy" id="211165"/>
    <lineage>
        <taxon>Bacteria</taxon>
        <taxon>Bacillati</taxon>
        <taxon>Cyanobacteriota</taxon>
        <taxon>Cyanophyceae</taxon>
        <taxon>Nostocales</taxon>
        <taxon>Chlorogloeopsidaceae</taxon>
        <taxon>Chlorogloeopsis</taxon>
    </lineage>
</organism>
<evidence type="ECO:0000313" key="1">
    <source>
        <dbReference type="EMBL" id="RUR78329.1"/>
    </source>
</evidence>
<name>A0A3S0Y7J1_CHLFR</name>